<dbReference type="RefSeq" id="WP_173264201.1">
    <property type="nucleotide sequence ID" value="NZ_BLLG01000006.1"/>
</dbReference>
<keyword evidence="2" id="KW-1185">Reference proteome</keyword>
<gene>
    <name evidence="1" type="ORF">SCWH03_28810</name>
</gene>
<name>A0A6A0AUN9_9ACTN</name>
<evidence type="ECO:0000313" key="2">
    <source>
        <dbReference type="Proteomes" id="UP000484988"/>
    </source>
</evidence>
<proteinExistence type="predicted"/>
<accession>A0A6A0AUN9</accession>
<reference evidence="1 2" key="1">
    <citation type="submission" date="2020-02" db="EMBL/GenBank/DDBJ databases">
        <title>Whole Genome Shotgun Sequence of Streptomyces sp. strain CWH03.</title>
        <authorList>
            <person name="Dohra H."/>
            <person name="Kodani S."/>
            <person name="Yamamura H."/>
        </authorList>
    </citation>
    <scope>NUCLEOTIDE SEQUENCE [LARGE SCALE GENOMIC DNA]</scope>
    <source>
        <strain evidence="1 2">CWH03</strain>
    </source>
</reference>
<evidence type="ECO:0000313" key="1">
    <source>
        <dbReference type="EMBL" id="GFH36650.1"/>
    </source>
</evidence>
<protein>
    <submittedName>
        <fullName evidence="1">Uncharacterized protein</fullName>
    </submittedName>
</protein>
<dbReference type="Proteomes" id="UP000484988">
    <property type="component" value="Unassembled WGS sequence"/>
</dbReference>
<dbReference type="EMBL" id="BLLG01000006">
    <property type="protein sequence ID" value="GFH36650.1"/>
    <property type="molecule type" value="Genomic_DNA"/>
</dbReference>
<dbReference type="AlphaFoldDB" id="A0A6A0AUN9"/>
<comment type="caution">
    <text evidence="1">The sequence shown here is derived from an EMBL/GenBank/DDBJ whole genome shotgun (WGS) entry which is preliminary data.</text>
</comment>
<sequence>METGIQPAAGGHADTHSYCHWHKGPSGSARLVDLVERQSGPPVALYACQPCREQRRLPVRLEATA</sequence>
<organism evidence="1 2">
    <name type="scientific">Streptomyces pacificus</name>
    <dbReference type="NCBI Taxonomy" id="2705029"/>
    <lineage>
        <taxon>Bacteria</taxon>
        <taxon>Bacillati</taxon>
        <taxon>Actinomycetota</taxon>
        <taxon>Actinomycetes</taxon>
        <taxon>Kitasatosporales</taxon>
        <taxon>Streptomycetaceae</taxon>
        <taxon>Streptomyces</taxon>
    </lineage>
</organism>